<protein>
    <recommendedName>
        <fullName evidence="6">DUF4760 domain-containing protein</fullName>
    </recommendedName>
</protein>
<accession>A0A077GLY6</accession>
<dbReference type="RefSeq" id="WP_001072150.1">
    <property type="nucleotide sequence ID" value="NZ_AP024415.1"/>
</dbReference>
<dbReference type="KEGG" id="abau:IX87_01115"/>
<dbReference type="AlphaFoldDB" id="A0A077GLY6"/>
<name>A0A077GLY6_ACIBA</name>
<keyword evidence="1" id="KW-0812">Transmembrane</keyword>
<evidence type="ECO:0000313" key="4">
    <source>
        <dbReference type="Proteomes" id="UP000051449"/>
    </source>
</evidence>
<reference evidence="3 5" key="2">
    <citation type="submission" date="2019-06" db="EMBL/GenBank/DDBJ databases">
        <title>A Diverse Panel of Clinical Acinetobacter baumannii for Research Use.</title>
        <authorList>
            <person name="Mcgann P."/>
            <person name="Snesrud E."/>
            <person name="Galac M.R."/>
        </authorList>
    </citation>
    <scope>NUCLEOTIDE SEQUENCE [LARGE SCALE GENOMIC DNA]</scope>
    <source>
        <strain evidence="3 5">MRSN14237</strain>
    </source>
</reference>
<keyword evidence="1" id="KW-0472">Membrane</keyword>
<evidence type="ECO:0000256" key="1">
    <source>
        <dbReference type="SAM" id="Phobius"/>
    </source>
</evidence>
<evidence type="ECO:0000313" key="3">
    <source>
        <dbReference type="EMBL" id="TPU65211.1"/>
    </source>
</evidence>
<dbReference type="EMBL" id="LLGC01000040">
    <property type="protein sequence ID" value="KQE11519.1"/>
    <property type="molecule type" value="Genomic_DNA"/>
</dbReference>
<evidence type="ECO:0000313" key="2">
    <source>
        <dbReference type="EMBL" id="KQE11519.1"/>
    </source>
</evidence>
<feature type="transmembrane region" description="Helical" evidence="1">
    <location>
        <begin position="43"/>
        <end position="67"/>
    </location>
</feature>
<dbReference type="EMBL" id="VHGY01000022">
    <property type="protein sequence ID" value="TPU65211.1"/>
    <property type="molecule type" value="Genomic_DNA"/>
</dbReference>
<evidence type="ECO:0008006" key="6">
    <source>
        <dbReference type="Google" id="ProtNLM"/>
    </source>
</evidence>
<reference evidence="2 4" key="1">
    <citation type="submission" date="2015-10" db="EMBL/GenBank/DDBJ databases">
        <title>The utility of whole genome sequencing in characterizing Acinetobacter epidemiology and analyzing hospital outbreaks.</title>
        <authorList>
            <person name="Ozer E.A."/>
            <person name="Fitzpatrick M.A."/>
            <person name="Hauser A.R."/>
        </authorList>
    </citation>
    <scope>NUCLEOTIDE SEQUENCE [LARGE SCALE GENOMIC DNA]</scope>
    <source>
        <strain evidence="2 4">ABBL072</strain>
    </source>
</reference>
<gene>
    <name evidence="2" type="ORF">APD33_11720</name>
    <name evidence="3" type="ORF">FJU42_08455</name>
</gene>
<dbReference type="Proteomes" id="UP000051449">
    <property type="component" value="Unassembled WGS sequence"/>
</dbReference>
<feature type="transmembrane region" description="Helical" evidence="1">
    <location>
        <begin position="7"/>
        <end position="31"/>
    </location>
</feature>
<organism evidence="3 5">
    <name type="scientific">Acinetobacter baumannii</name>
    <dbReference type="NCBI Taxonomy" id="470"/>
    <lineage>
        <taxon>Bacteria</taxon>
        <taxon>Pseudomonadati</taxon>
        <taxon>Pseudomonadota</taxon>
        <taxon>Gammaproteobacteria</taxon>
        <taxon>Moraxellales</taxon>
        <taxon>Moraxellaceae</taxon>
        <taxon>Acinetobacter</taxon>
        <taxon>Acinetobacter calcoaceticus/baumannii complex</taxon>
    </lineage>
</organism>
<evidence type="ECO:0000313" key="5">
    <source>
        <dbReference type="Proteomes" id="UP000315888"/>
    </source>
</evidence>
<dbReference type="Proteomes" id="UP000315888">
    <property type="component" value="Unassembled WGS sequence"/>
</dbReference>
<comment type="caution">
    <text evidence="3">The sequence shown here is derived from an EMBL/GenBank/DDBJ whole genome shotgun (WGS) entry which is preliminary data.</text>
</comment>
<sequence>MNQKIKVLLIDTIGWITSICIIFFFFTLWLYSYNQIDNPLKEAWSLMVSILSALATIGAAIIAASLFNDWRDSQTGLNRSELARNTQTSLYKLVSYLDYYHKYVMTQKHLWNSKNFPEISKNLIDQAEKIPNECEERRSIFRNECEELYKQFLIDLKIYEKTFDSDLNLDLDRIRHYRGCIGGMLRDLSQSKSAFELNAMTNHLKNSEKLFNKEILDIVTSEMSQYINLKVK</sequence>
<proteinExistence type="predicted"/>
<keyword evidence="1" id="KW-1133">Transmembrane helix</keyword>